<dbReference type="InterPro" id="IPR012906">
    <property type="entry name" value="PaaX-like_N"/>
</dbReference>
<dbReference type="EMBL" id="JABBNB010000020">
    <property type="protein sequence ID" value="NMO03132.1"/>
    <property type="molecule type" value="Genomic_DNA"/>
</dbReference>
<proteinExistence type="predicted"/>
<feature type="domain" description="Transcriptional repressor PaaX-like C-terminal" evidence="2">
    <location>
        <begin position="174"/>
        <end position="235"/>
    </location>
</feature>
<comment type="caution">
    <text evidence="4">The sequence shown here is derived from an EMBL/GenBank/DDBJ whole genome shotgun (WGS) entry which is preliminary data.</text>
</comment>
<organism evidence="4 5">
    <name type="scientific">Gordonia asplenii</name>
    <dbReference type="NCBI Taxonomy" id="2725283"/>
    <lineage>
        <taxon>Bacteria</taxon>
        <taxon>Bacillati</taxon>
        <taxon>Actinomycetota</taxon>
        <taxon>Actinomycetes</taxon>
        <taxon>Mycobacteriales</taxon>
        <taxon>Gordoniaceae</taxon>
        <taxon>Gordonia</taxon>
    </lineage>
</organism>
<feature type="domain" description="Transcriptional repressor PaaX-like N-terminal" evidence="1">
    <location>
        <begin position="12"/>
        <end position="71"/>
    </location>
</feature>
<dbReference type="Gene3D" id="3.30.70.2650">
    <property type="match status" value="1"/>
</dbReference>
<evidence type="ECO:0000313" key="4">
    <source>
        <dbReference type="EMBL" id="NMO03132.1"/>
    </source>
</evidence>
<evidence type="ECO:0000259" key="3">
    <source>
        <dbReference type="Pfam" id="PF20803"/>
    </source>
</evidence>
<dbReference type="InterPro" id="IPR013225">
    <property type="entry name" value="PaaX_C"/>
</dbReference>
<evidence type="ECO:0000259" key="2">
    <source>
        <dbReference type="Pfam" id="PF08223"/>
    </source>
</evidence>
<dbReference type="AlphaFoldDB" id="A0A848KY17"/>
<dbReference type="Proteomes" id="UP000550729">
    <property type="component" value="Unassembled WGS sequence"/>
</dbReference>
<keyword evidence="5" id="KW-1185">Reference proteome</keyword>
<dbReference type="GO" id="GO:0006351">
    <property type="term" value="P:DNA-templated transcription"/>
    <property type="evidence" value="ECO:0007669"/>
    <property type="project" value="TreeGrafter"/>
</dbReference>
<feature type="domain" description="Transcriptional repressor PaaX-like central Cas2-like" evidence="3">
    <location>
        <begin position="90"/>
        <end position="137"/>
    </location>
</feature>
<evidence type="ECO:0000259" key="1">
    <source>
        <dbReference type="Pfam" id="PF07848"/>
    </source>
</evidence>
<dbReference type="RefSeq" id="WP_170195639.1">
    <property type="nucleotide sequence ID" value="NZ_JABBNB010000020.1"/>
</dbReference>
<gene>
    <name evidence="4" type="ORF">HH308_18120</name>
</gene>
<evidence type="ECO:0000313" key="5">
    <source>
        <dbReference type="Proteomes" id="UP000550729"/>
    </source>
</evidence>
<dbReference type="Gene3D" id="1.20.58.1460">
    <property type="match status" value="1"/>
</dbReference>
<reference evidence="4 5" key="1">
    <citation type="submission" date="2020-04" db="EMBL/GenBank/DDBJ databases">
        <title>Gordonia sp. nov. TBRC 11910.</title>
        <authorList>
            <person name="Suriyachadkun C."/>
        </authorList>
    </citation>
    <scope>NUCLEOTIDE SEQUENCE [LARGE SCALE GENOMIC DNA]</scope>
    <source>
        <strain evidence="4 5">TBRC 11910</strain>
    </source>
</reference>
<accession>A0A848KY17</accession>
<protein>
    <submittedName>
        <fullName evidence="4">PaaX domain-containing protein, C- domain protein</fullName>
    </submittedName>
</protein>
<sequence>MPDAAPPRRLSARSAILSALLGAHPGEATTKGIIAIGAGLGYSASTVRVALTRMVAAGDLERTDGVYRLARRLVERQRRQDEALEPAWTEWTGRWRMVVVTTPALDAAERVATREALLCNHFGELREGVWMRPDNLAFVVGPVLAERVRMFATMPDADSVELARELFDPTSWADLARKLLAELDAASSLAERFVAAAAVVGHLLRDPLLPAELCPQPWPGELLRAAYRDFRDEFTAYVGTAM</sequence>
<dbReference type="InterPro" id="IPR036388">
    <property type="entry name" value="WH-like_DNA-bd_sf"/>
</dbReference>
<dbReference type="PANTHER" id="PTHR30319">
    <property type="entry name" value="PHENYLACETIC ACID REGULATOR-RELATED TRANSCRIPTIONAL REPRESSOR"/>
    <property type="match status" value="1"/>
</dbReference>
<dbReference type="Pfam" id="PF07848">
    <property type="entry name" value="PaaX"/>
    <property type="match status" value="1"/>
</dbReference>
<name>A0A848KY17_9ACTN</name>
<dbReference type="Pfam" id="PF08223">
    <property type="entry name" value="PaaX_C"/>
    <property type="match status" value="1"/>
</dbReference>
<dbReference type="Pfam" id="PF20803">
    <property type="entry name" value="PaaX_M"/>
    <property type="match status" value="1"/>
</dbReference>
<dbReference type="PANTHER" id="PTHR30319:SF1">
    <property type="entry name" value="TRANSCRIPTIONAL REPRESSOR PAAX"/>
    <property type="match status" value="1"/>
</dbReference>
<dbReference type="Gene3D" id="1.10.10.10">
    <property type="entry name" value="Winged helix-like DNA-binding domain superfamily/Winged helix DNA-binding domain"/>
    <property type="match status" value="1"/>
</dbReference>
<dbReference type="InterPro" id="IPR048846">
    <property type="entry name" value="PaaX-like_central"/>
</dbReference>